<dbReference type="Proteomes" id="UP000237061">
    <property type="component" value="Unassembled WGS sequence"/>
</dbReference>
<protein>
    <submittedName>
        <fullName evidence="1">Uncharacterized protein</fullName>
    </submittedName>
</protein>
<organism evidence="1 2">
    <name type="scientific">Arthrobacter glacialis</name>
    <dbReference type="NCBI Taxonomy" id="1664"/>
    <lineage>
        <taxon>Bacteria</taxon>
        <taxon>Bacillati</taxon>
        <taxon>Actinomycetota</taxon>
        <taxon>Actinomycetes</taxon>
        <taxon>Micrococcales</taxon>
        <taxon>Micrococcaceae</taxon>
        <taxon>Arthrobacter</taxon>
    </lineage>
</organism>
<evidence type="ECO:0000313" key="1">
    <source>
        <dbReference type="EMBL" id="POH72540.1"/>
    </source>
</evidence>
<comment type="caution">
    <text evidence="1">The sequence shown here is derived from an EMBL/GenBank/DDBJ whole genome shotgun (WGS) entry which is preliminary data.</text>
</comment>
<keyword evidence="2" id="KW-1185">Reference proteome</keyword>
<accession>A0A2S3ZTJ7</accession>
<dbReference type="EMBL" id="PPXC01000013">
    <property type="protein sequence ID" value="POH72540.1"/>
    <property type="molecule type" value="Genomic_DNA"/>
</dbReference>
<name>A0A2S3ZTJ7_ARTGL</name>
<gene>
    <name evidence="1" type="ORF">CVS27_15580</name>
</gene>
<sequence length="86" mass="9574">MSRKENEADGYSTPENDREWSRFLDDSVKIVGADDKLMAAAADLLENPYDQGNRSQMIGLLTSAEFEDASDAVKRVCHPRGEDVQP</sequence>
<proteinExistence type="predicted"/>
<reference evidence="1 2" key="1">
    <citation type="submission" date="2018-01" db="EMBL/GenBank/DDBJ databases">
        <title>Arthrobacter sp. nov., from glaciers in China.</title>
        <authorList>
            <person name="Liu Q."/>
            <person name="Xin Y.-H."/>
        </authorList>
    </citation>
    <scope>NUCLEOTIDE SEQUENCE [LARGE SCALE GENOMIC DNA]</scope>
    <source>
        <strain evidence="1 2">HLT2-12-2</strain>
    </source>
</reference>
<dbReference type="AlphaFoldDB" id="A0A2S3ZTJ7"/>
<evidence type="ECO:0000313" key="2">
    <source>
        <dbReference type="Proteomes" id="UP000237061"/>
    </source>
</evidence>